<keyword evidence="3" id="KW-0560">Oxidoreductase</keyword>
<dbReference type="GO" id="GO:0016491">
    <property type="term" value="F:oxidoreductase activity"/>
    <property type="evidence" value="ECO:0007669"/>
    <property type="project" value="UniProtKB-KW"/>
</dbReference>
<dbReference type="PANTHER" id="PTHR23026:SF90">
    <property type="entry name" value="IODOTYROSINE DEIODINASE 1"/>
    <property type="match status" value="1"/>
</dbReference>
<protein>
    <submittedName>
        <fullName evidence="5">Nitrobenzoate reductase</fullName>
    </submittedName>
</protein>
<dbReference type="PANTHER" id="PTHR23026">
    <property type="entry name" value="NADPH NITROREDUCTASE"/>
    <property type="match status" value="1"/>
</dbReference>
<reference evidence="5 6" key="1">
    <citation type="submission" date="2017-12" db="EMBL/GenBank/DDBJ databases">
        <title>Phylogenetic diversity of female urinary microbiome.</title>
        <authorList>
            <person name="Thomas-White K."/>
            <person name="Wolfe A.J."/>
        </authorList>
    </citation>
    <scope>NUCLEOTIDE SEQUENCE [LARGE SCALE GENOMIC DNA]</scope>
    <source>
        <strain evidence="5 6">UMB0064</strain>
    </source>
</reference>
<evidence type="ECO:0000313" key="5">
    <source>
        <dbReference type="EMBL" id="PKZ16054.1"/>
    </source>
</evidence>
<dbReference type="SUPFAM" id="SSF55469">
    <property type="entry name" value="FMN-dependent nitroreductase-like"/>
    <property type="match status" value="1"/>
</dbReference>
<dbReference type="Pfam" id="PF00881">
    <property type="entry name" value="Nitroreductase"/>
    <property type="match status" value="1"/>
</dbReference>
<dbReference type="InterPro" id="IPR050627">
    <property type="entry name" value="Nitroreductase/BluB"/>
</dbReference>
<feature type="domain" description="Nitroreductase" evidence="4">
    <location>
        <begin position="9"/>
        <end position="191"/>
    </location>
</feature>
<dbReference type="Proteomes" id="UP000242263">
    <property type="component" value="Unassembled WGS sequence"/>
</dbReference>
<gene>
    <name evidence="5" type="ORF">CYJ32_01035</name>
</gene>
<dbReference type="EMBL" id="PKGU01000001">
    <property type="protein sequence ID" value="PKZ16054.1"/>
    <property type="molecule type" value="Genomic_DNA"/>
</dbReference>
<evidence type="ECO:0000313" key="6">
    <source>
        <dbReference type="Proteomes" id="UP000242263"/>
    </source>
</evidence>
<comment type="caution">
    <text evidence="5">The sequence shown here is derived from an EMBL/GenBank/DDBJ whole genome shotgun (WGS) entry which is preliminary data.</text>
</comment>
<dbReference type="AlphaFoldDB" id="A0A2I1M7G1"/>
<dbReference type="RefSeq" id="WP_101541153.1">
    <property type="nucleotide sequence ID" value="NZ_JASOFK010000001.1"/>
</dbReference>
<organism evidence="5 6">
    <name type="scientific">Alloscardovia omnicolens</name>
    <dbReference type="NCBI Taxonomy" id="419015"/>
    <lineage>
        <taxon>Bacteria</taxon>
        <taxon>Bacillati</taxon>
        <taxon>Actinomycetota</taxon>
        <taxon>Actinomycetes</taxon>
        <taxon>Bifidobacteriales</taxon>
        <taxon>Bifidobacteriaceae</taxon>
        <taxon>Alloscardovia</taxon>
    </lineage>
</organism>
<evidence type="ECO:0000259" key="4">
    <source>
        <dbReference type="Pfam" id="PF00881"/>
    </source>
</evidence>
<evidence type="ECO:0000256" key="1">
    <source>
        <dbReference type="ARBA" id="ARBA00022630"/>
    </source>
</evidence>
<name>A0A2I1M7G1_9BIFI</name>
<dbReference type="CDD" id="cd02136">
    <property type="entry name" value="PnbA_NfnB-like"/>
    <property type="match status" value="1"/>
</dbReference>
<dbReference type="InterPro" id="IPR000415">
    <property type="entry name" value="Nitroreductase-like"/>
</dbReference>
<keyword evidence="1" id="KW-0285">Flavoprotein</keyword>
<sequence>MEFETVVHARHSVRDFRDEQVPHEVLEDIVRMAQRTPTWANSQPVRVYIVSGDAAVRLRAEHAQRVESHEESHSDIAAMSRSQWPQWNQEVMGQWTVEFKKQFAPGQVHFNHAQKVLYNAPAFAYLTVPSGIFDWALFDAGAFANTLMLAAKSRGVDSIAAYSTVIYPEEVRGIVGIPDDEILVIGIALGYASDDAINTFVPSRVSTENIVRFIS</sequence>
<keyword evidence="2" id="KW-0288">FMN</keyword>
<accession>A0A2I1M7G1</accession>
<evidence type="ECO:0000256" key="2">
    <source>
        <dbReference type="ARBA" id="ARBA00022643"/>
    </source>
</evidence>
<dbReference type="InterPro" id="IPR029479">
    <property type="entry name" value="Nitroreductase"/>
</dbReference>
<dbReference type="Gene3D" id="3.40.109.10">
    <property type="entry name" value="NADH Oxidase"/>
    <property type="match status" value="1"/>
</dbReference>
<evidence type="ECO:0000256" key="3">
    <source>
        <dbReference type="ARBA" id="ARBA00023002"/>
    </source>
</evidence>
<proteinExistence type="predicted"/>